<feature type="compositionally biased region" description="Pro residues" evidence="1">
    <location>
        <begin position="133"/>
        <end position="145"/>
    </location>
</feature>
<comment type="caution">
    <text evidence="3">The sequence shown here is derived from an EMBL/GenBank/DDBJ whole genome shotgun (WGS) entry which is preliminary data.</text>
</comment>
<keyword evidence="2" id="KW-1133">Transmembrane helix</keyword>
<keyword evidence="2" id="KW-0812">Transmembrane</keyword>
<evidence type="ECO:0000256" key="2">
    <source>
        <dbReference type="SAM" id="Phobius"/>
    </source>
</evidence>
<proteinExistence type="predicted"/>
<evidence type="ECO:0008006" key="5">
    <source>
        <dbReference type="Google" id="ProtNLM"/>
    </source>
</evidence>
<feature type="region of interest" description="Disordered" evidence="1">
    <location>
        <begin position="123"/>
        <end position="145"/>
    </location>
</feature>
<evidence type="ECO:0000256" key="1">
    <source>
        <dbReference type="SAM" id="MobiDB-lite"/>
    </source>
</evidence>
<dbReference type="NCBIfam" id="NF033679">
    <property type="entry name" value="DNRLRE_dom"/>
    <property type="match status" value="1"/>
</dbReference>
<name>A0A2X0IEV9_9ACTN</name>
<evidence type="ECO:0000313" key="4">
    <source>
        <dbReference type="Proteomes" id="UP000248889"/>
    </source>
</evidence>
<reference evidence="3 4" key="1">
    <citation type="submission" date="2018-06" db="EMBL/GenBank/DDBJ databases">
        <title>Streptacidiphilus pinicola sp. nov., isolated from pine grove soil.</title>
        <authorList>
            <person name="Roh S.G."/>
            <person name="Park S."/>
            <person name="Kim M.-K."/>
            <person name="Yun B.-R."/>
            <person name="Park J."/>
            <person name="Kim M.J."/>
            <person name="Kim Y.S."/>
            <person name="Kim S.B."/>
        </authorList>
    </citation>
    <scope>NUCLEOTIDE SEQUENCE [LARGE SCALE GENOMIC DNA]</scope>
    <source>
        <strain evidence="3 4">MMS16-CNU450</strain>
    </source>
</reference>
<dbReference type="EMBL" id="QKYN01000130">
    <property type="protein sequence ID" value="RAG81971.1"/>
    <property type="molecule type" value="Genomic_DNA"/>
</dbReference>
<organism evidence="3 4">
    <name type="scientific">Streptacidiphilus pinicola</name>
    <dbReference type="NCBI Taxonomy" id="2219663"/>
    <lineage>
        <taxon>Bacteria</taxon>
        <taxon>Bacillati</taxon>
        <taxon>Actinomycetota</taxon>
        <taxon>Actinomycetes</taxon>
        <taxon>Kitasatosporales</taxon>
        <taxon>Streptomycetaceae</taxon>
        <taxon>Streptacidiphilus</taxon>
    </lineage>
</organism>
<gene>
    <name evidence="3" type="ORF">DN069_30075</name>
</gene>
<accession>A0A2X0IEV9</accession>
<keyword evidence="4" id="KW-1185">Reference proteome</keyword>
<dbReference type="AlphaFoldDB" id="A0A2X0IEV9"/>
<sequence>MGMRATSRTNKADGFEAEVDEPNGGALPRGRYAAMVAGLSWWQAGLVLVPLALIPLGGAIGGFFGGMAAATNAALARRNQFGSAITALAMSTVALFAYGLYFIIAGSLLSWFTSGSHPSASPGGSVLATTAPAPAPYRSPPPEQQWKPVPPGVVVDQPSVINATGAALAWPAYVNTTGSAAYDVARYEVYRNGLNQDLSQSPGHLIGVVNGDQTSFLDSGAPTRTGPHDGLYTYLIGVRTKGGRFIQGTPLLVQLPMPGRTEVALPALVADTIGSGMPNSAADAVIKKDSTPHLELGPDEDMGLGNTRLVFGFGPLAMLPKGADVVEAHLSLWRSSGGNYPDQDTLYALHRSFTGAQVTWNRAAAGRPWSRPGGDYGAPTGHLAQEVGGAFDRTDFDATGAVRGWVGDPASEHGLLLKADVESVRTAPLLGGWYVPVGGAPPTNPVTEAPELFITYAGTMQPVTASASPSP</sequence>
<evidence type="ECO:0000313" key="3">
    <source>
        <dbReference type="EMBL" id="RAG81971.1"/>
    </source>
</evidence>
<feature type="compositionally biased region" description="Low complexity" evidence="1">
    <location>
        <begin position="123"/>
        <end position="132"/>
    </location>
</feature>
<feature type="region of interest" description="Disordered" evidence="1">
    <location>
        <begin position="1"/>
        <end position="20"/>
    </location>
</feature>
<dbReference type="Proteomes" id="UP000248889">
    <property type="component" value="Unassembled WGS sequence"/>
</dbReference>
<feature type="transmembrane region" description="Helical" evidence="2">
    <location>
        <begin position="88"/>
        <end position="112"/>
    </location>
</feature>
<protein>
    <recommendedName>
        <fullName evidence="5">DNRLRE domain-containing protein</fullName>
    </recommendedName>
</protein>
<keyword evidence="2" id="KW-0472">Membrane</keyword>